<dbReference type="Proteomes" id="UP000179221">
    <property type="component" value="Unassembled WGS sequence"/>
</dbReference>
<dbReference type="PANTHER" id="PTHR32322">
    <property type="entry name" value="INNER MEMBRANE TRANSPORTER"/>
    <property type="match status" value="1"/>
</dbReference>
<evidence type="ECO:0000256" key="6">
    <source>
        <dbReference type="SAM" id="Phobius"/>
    </source>
</evidence>
<feature type="transmembrane region" description="Helical" evidence="6">
    <location>
        <begin position="98"/>
        <end position="118"/>
    </location>
</feature>
<reference evidence="8 9" key="1">
    <citation type="journal article" date="2016" name="Nat. Commun.">
        <title>Thousands of microbial genomes shed light on interconnected biogeochemical processes in an aquifer system.</title>
        <authorList>
            <person name="Anantharaman K."/>
            <person name="Brown C.T."/>
            <person name="Hug L.A."/>
            <person name="Sharon I."/>
            <person name="Castelle C.J."/>
            <person name="Probst A.J."/>
            <person name="Thomas B.C."/>
            <person name="Singh A."/>
            <person name="Wilkins M.J."/>
            <person name="Karaoz U."/>
            <person name="Brodie E.L."/>
            <person name="Williams K.H."/>
            <person name="Hubbard S.S."/>
            <person name="Banfield J.F."/>
        </authorList>
    </citation>
    <scope>NUCLEOTIDE SEQUENCE [LARGE SCALE GENOMIC DNA]</scope>
</reference>
<organism evidence="8 9">
    <name type="scientific">Candidatus Woesebacteria bacterium RIFCSPHIGHO2_01_FULL_40_22</name>
    <dbReference type="NCBI Taxonomy" id="1802499"/>
    <lineage>
        <taxon>Bacteria</taxon>
        <taxon>Candidatus Woeseibacteriota</taxon>
    </lineage>
</organism>
<feature type="transmembrane region" description="Helical" evidence="6">
    <location>
        <begin position="281"/>
        <end position="297"/>
    </location>
</feature>
<evidence type="ECO:0000256" key="4">
    <source>
        <dbReference type="ARBA" id="ARBA00022989"/>
    </source>
</evidence>
<dbReference type="EMBL" id="MGGL01000004">
    <property type="protein sequence ID" value="OGM27323.1"/>
    <property type="molecule type" value="Genomic_DNA"/>
</dbReference>
<comment type="caution">
    <text evidence="8">The sequence shown here is derived from an EMBL/GenBank/DDBJ whole genome shotgun (WGS) entry which is preliminary data.</text>
</comment>
<gene>
    <name evidence="8" type="ORF">A2628_00780</name>
</gene>
<feature type="domain" description="EamA" evidence="7">
    <location>
        <begin position="7"/>
        <end position="143"/>
    </location>
</feature>
<feature type="domain" description="EamA" evidence="7">
    <location>
        <begin position="157"/>
        <end position="296"/>
    </location>
</feature>
<dbReference type="Pfam" id="PF00892">
    <property type="entry name" value="EamA"/>
    <property type="match status" value="2"/>
</dbReference>
<keyword evidence="4 6" id="KW-1133">Transmembrane helix</keyword>
<evidence type="ECO:0000256" key="2">
    <source>
        <dbReference type="ARBA" id="ARBA00022475"/>
    </source>
</evidence>
<feature type="transmembrane region" description="Helical" evidence="6">
    <location>
        <begin position="256"/>
        <end position="275"/>
    </location>
</feature>
<dbReference type="InterPro" id="IPR000620">
    <property type="entry name" value="EamA_dom"/>
</dbReference>
<evidence type="ECO:0000313" key="8">
    <source>
        <dbReference type="EMBL" id="OGM27323.1"/>
    </source>
</evidence>
<evidence type="ECO:0000256" key="5">
    <source>
        <dbReference type="ARBA" id="ARBA00023136"/>
    </source>
</evidence>
<dbReference type="AlphaFoldDB" id="A0A1F7YJ64"/>
<dbReference type="SUPFAM" id="SSF103481">
    <property type="entry name" value="Multidrug resistance efflux transporter EmrE"/>
    <property type="match status" value="2"/>
</dbReference>
<sequence length="313" mass="34534">MNPHRFKAYLYLLAVVVIWGSAGPIIKFTLAGIDPLPFLAYRLLISAVISLIFFLVKIRNGKKFRRFKANFPIVLLYGLLAIPLALGILFIGLDKTTVLDLALIGVIGPMVVTAGGAIFYHDRITRKEKIGIAIVLVGVFLNSIYPIFKAGSSIRLTGNLLLLIYLFADAGSVLIAKKAVRKNVKSSNLTNMAFIIGAIVILPLTLTLYGAGNLLNMIVTLPLKYHLGVWYMAVFSGTLAYYFYVRGQRTIEVSEATLFNYLQSVFTIPLAIFWLKEIPGATFFIGAFIIALGVIIAEQKNKRKTQPSNQITN</sequence>
<feature type="transmembrane region" description="Helical" evidence="6">
    <location>
        <begin position="9"/>
        <end position="33"/>
    </location>
</feature>
<evidence type="ECO:0000259" key="7">
    <source>
        <dbReference type="Pfam" id="PF00892"/>
    </source>
</evidence>
<accession>A0A1F7YJ64</accession>
<feature type="transmembrane region" description="Helical" evidence="6">
    <location>
        <begin position="223"/>
        <end position="244"/>
    </location>
</feature>
<dbReference type="GO" id="GO:0005886">
    <property type="term" value="C:plasma membrane"/>
    <property type="evidence" value="ECO:0007669"/>
    <property type="project" value="UniProtKB-SubCell"/>
</dbReference>
<feature type="transmembrane region" description="Helical" evidence="6">
    <location>
        <begin position="160"/>
        <end position="180"/>
    </location>
</feature>
<evidence type="ECO:0000256" key="3">
    <source>
        <dbReference type="ARBA" id="ARBA00022692"/>
    </source>
</evidence>
<keyword evidence="2" id="KW-1003">Cell membrane</keyword>
<evidence type="ECO:0000313" key="9">
    <source>
        <dbReference type="Proteomes" id="UP000179221"/>
    </source>
</evidence>
<feature type="transmembrane region" description="Helical" evidence="6">
    <location>
        <begin position="192"/>
        <end position="211"/>
    </location>
</feature>
<keyword evidence="5 6" id="KW-0472">Membrane</keyword>
<name>A0A1F7YJ64_9BACT</name>
<dbReference type="InterPro" id="IPR050638">
    <property type="entry name" value="AA-Vitamin_Transporters"/>
</dbReference>
<comment type="subcellular location">
    <subcellularLocation>
        <location evidence="1">Cell membrane</location>
        <topology evidence="1">Multi-pass membrane protein</topology>
    </subcellularLocation>
</comment>
<feature type="transmembrane region" description="Helical" evidence="6">
    <location>
        <begin position="130"/>
        <end position="148"/>
    </location>
</feature>
<feature type="transmembrane region" description="Helical" evidence="6">
    <location>
        <begin position="39"/>
        <end position="58"/>
    </location>
</feature>
<evidence type="ECO:0000256" key="1">
    <source>
        <dbReference type="ARBA" id="ARBA00004651"/>
    </source>
</evidence>
<keyword evidence="3 6" id="KW-0812">Transmembrane</keyword>
<protein>
    <recommendedName>
        <fullName evidence="7">EamA domain-containing protein</fullName>
    </recommendedName>
</protein>
<dbReference type="PANTHER" id="PTHR32322:SF18">
    <property type="entry name" value="S-ADENOSYLMETHIONINE_S-ADENOSYLHOMOCYSTEINE TRANSPORTER"/>
    <property type="match status" value="1"/>
</dbReference>
<dbReference type="InterPro" id="IPR037185">
    <property type="entry name" value="EmrE-like"/>
</dbReference>
<proteinExistence type="predicted"/>
<feature type="transmembrane region" description="Helical" evidence="6">
    <location>
        <begin position="70"/>
        <end position="92"/>
    </location>
</feature>